<reference evidence="3 4" key="2">
    <citation type="submission" date="2018-10" db="EMBL/GenBank/DDBJ databases">
        <authorList>
            <consortium name="Pathogen Informatics"/>
        </authorList>
    </citation>
    <scope>NUCLEOTIDE SEQUENCE [LARGE SCALE GENOMIC DNA]</scope>
</reference>
<dbReference type="PANTHER" id="PTHR12835:SF5">
    <property type="entry name" value="BIOTIN--PROTEIN LIGASE"/>
    <property type="match status" value="1"/>
</dbReference>
<evidence type="ECO:0000313" key="4">
    <source>
        <dbReference type="Proteomes" id="UP000274131"/>
    </source>
</evidence>
<reference evidence="5" key="1">
    <citation type="submission" date="2017-02" db="UniProtKB">
        <authorList>
            <consortium name="WormBaseParasite"/>
        </authorList>
    </citation>
    <scope>IDENTIFICATION</scope>
</reference>
<evidence type="ECO:0000259" key="2">
    <source>
        <dbReference type="Pfam" id="PF03099"/>
    </source>
</evidence>
<dbReference type="PANTHER" id="PTHR12835">
    <property type="entry name" value="BIOTIN PROTEIN LIGASE"/>
    <property type="match status" value="1"/>
</dbReference>
<gene>
    <name evidence="3" type="ORF">EVEC_LOCUS10284</name>
</gene>
<dbReference type="STRING" id="51028.A0A0N4VJD8"/>
<feature type="domain" description="BPL/LPL catalytic" evidence="2">
    <location>
        <begin position="400"/>
        <end position="479"/>
    </location>
</feature>
<dbReference type="Proteomes" id="UP000274131">
    <property type="component" value="Unassembled WGS sequence"/>
</dbReference>
<dbReference type="Gene3D" id="3.30.930.10">
    <property type="entry name" value="Bira Bifunctional Protein, Domain 2"/>
    <property type="match status" value="1"/>
</dbReference>
<dbReference type="Pfam" id="PF03099">
    <property type="entry name" value="BPL_LplA_LipB"/>
    <property type="match status" value="1"/>
</dbReference>
<dbReference type="InterPro" id="IPR045864">
    <property type="entry name" value="aa-tRNA-synth_II/BPL/LPL"/>
</dbReference>
<dbReference type="GO" id="GO:0005737">
    <property type="term" value="C:cytoplasm"/>
    <property type="evidence" value="ECO:0007669"/>
    <property type="project" value="TreeGrafter"/>
</dbReference>
<feature type="region of interest" description="Disordered" evidence="1">
    <location>
        <begin position="19"/>
        <end position="41"/>
    </location>
</feature>
<dbReference type="WBParaSite" id="EVEC_0001095901-mRNA-1">
    <property type="protein sequence ID" value="EVEC_0001095901-mRNA-1"/>
    <property type="gene ID" value="EVEC_0001095901"/>
</dbReference>
<accession>A0A0N4VJD8</accession>
<name>A0A0N4VJD8_ENTVE</name>
<dbReference type="SUPFAM" id="SSF55681">
    <property type="entry name" value="Class II aaRS and biotin synthetases"/>
    <property type="match status" value="1"/>
</dbReference>
<dbReference type="AlphaFoldDB" id="A0A0N4VJD8"/>
<evidence type="ECO:0000313" key="5">
    <source>
        <dbReference type="WBParaSite" id="EVEC_0001095901-mRNA-1"/>
    </source>
</evidence>
<evidence type="ECO:0000313" key="3">
    <source>
        <dbReference type="EMBL" id="VDD95533.1"/>
    </source>
</evidence>
<dbReference type="InterPro" id="IPR004143">
    <property type="entry name" value="BPL_LPL_catalytic"/>
</dbReference>
<evidence type="ECO:0000256" key="1">
    <source>
        <dbReference type="SAM" id="MobiDB-lite"/>
    </source>
</evidence>
<protein>
    <submittedName>
        <fullName evidence="5">BPL/LPL catalytic domain-containing protein</fullName>
    </submittedName>
</protein>
<dbReference type="GO" id="GO:0004077">
    <property type="term" value="F:biotin--[biotin carboxyl-carrier protein] ligase activity"/>
    <property type="evidence" value="ECO:0007669"/>
    <property type="project" value="TreeGrafter"/>
</dbReference>
<dbReference type="EMBL" id="UXUI01010703">
    <property type="protein sequence ID" value="VDD95533.1"/>
    <property type="molecule type" value="Genomic_DNA"/>
</dbReference>
<proteinExistence type="predicted"/>
<organism evidence="5">
    <name type="scientific">Enterobius vermicularis</name>
    <name type="common">Human pinworm</name>
    <dbReference type="NCBI Taxonomy" id="51028"/>
    <lineage>
        <taxon>Eukaryota</taxon>
        <taxon>Metazoa</taxon>
        <taxon>Ecdysozoa</taxon>
        <taxon>Nematoda</taxon>
        <taxon>Chromadorea</taxon>
        <taxon>Rhabditida</taxon>
        <taxon>Spirurina</taxon>
        <taxon>Oxyuridomorpha</taxon>
        <taxon>Oxyuroidea</taxon>
        <taxon>Oxyuridae</taxon>
        <taxon>Enterobius</taxon>
    </lineage>
</organism>
<sequence>MAFETSTFPLEHPPLFFPEPYRKPSSPSRNRFHSIAPTEKAHSKPPTILVYTGDNSELFDQILKSLTSMLSTDTYTVFHLSREALRSHPWISRETACLLLTNTDSLDDEAWARLHQYFDNAGKILFVCQNDLLASFSSNEFSRKSSKILKMAFGEKQSIALGKDLENFLKKTFRMVAKHKEVDETFKPKDISGECKYSVAVTKKKGSPLLLYLESASQQAGAIFSDVTSSQLLVDGARLIADAFSRLSIQIGETVPLPPLTRGFMICDYDRLPWEMKHTSEYYCNDYLDLITLVFISCSVKYAVTHIVQQDVEYGVAVLIKHYFYWSMLNKEMRFNEEIGSLPKFLIKQLEKHGELPEVSDRLIPIEVRTRDKGVPEFDSDLYFRTLKTARIGKAVVFVPVCSSTQDLAKSLAFAMPEEPIVVIAKQQTKGKGRSGNQWLSPVGCAMFSFNYAIPQDTPLADNVGFIQHILCVALVDGVCSLYDLKVILWIHANCIDSSKTKCIITHLTSILGAGVNLANSKPTVCINDMLQAYSDVKLTIEEFIANALNKFEHYVEVFQMQGREAFLKYYYDAWLHSREEVELSETGEKVVIRGLDEHGFLEVRSRQNGRVMILHPDGNTFDMMKGLISVKY</sequence>
<dbReference type="OrthoDB" id="10250105at2759"/>
<keyword evidence="4" id="KW-1185">Reference proteome</keyword>